<name>A0A9Q0FP47_9ROSI</name>
<evidence type="ECO:0000256" key="4">
    <source>
        <dbReference type="ARBA" id="ARBA00022525"/>
    </source>
</evidence>
<feature type="signal peptide" evidence="6">
    <location>
        <begin position="1"/>
        <end position="21"/>
    </location>
</feature>
<comment type="subcellular location">
    <subcellularLocation>
        <location evidence="1 6">Secreted</location>
    </subcellularLocation>
</comment>
<evidence type="ECO:0000256" key="3">
    <source>
        <dbReference type="ARBA" id="ARBA00022471"/>
    </source>
</evidence>
<reference evidence="7" key="2">
    <citation type="journal article" date="2023" name="Plants (Basel)">
        <title>Annotation of the Turnera subulata (Passifloraceae) Draft Genome Reveals the S-Locus Evolved after the Divergence of Turneroideae from Passifloroideae in a Stepwise Manner.</title>
        <authorList>
            <person name="Henning P.M."/>
            <person name="Roalson E.H."/>
            <person name="Mir W."/>
            <person name="McCubbin A.G."/>
            <person name="Shore J.S."/>
        </authorList>
    </citation>
    <scope>NUCLEOTIDE SEQUENCE</scope>
    <source>
        <strain evidence="7">F60SS</strain>
    </source>
</reference>
<dbReference type="OrthoDB" id="1848419at2759"/>
<evidence type="ECO:0000256" key="2">
    <source>
        <dbReference type="ARBA" id="ARBA00005581"/>
    </source>
</evidence>
<keyword evidence="3 6" id="KW-0713">Self-incompatibility</keyword>
<organism evidence="7 8">
    <name type="scientific">Turnera subulata</name>
    <dbReference type="NCBI Taxonomy" id="218843"/>
    <lineage>
        <taxon>Eukaryota</taxon>
        <taxon>Viridiplantae</taxon>
        <taxon>Streptophyta</taxon>
        <taxon>Embryophyta</taxon>
        <taxon>Tracheophyta</taxon>
        <taxon>Spermatophyta</taxon>
        <taxon>Magnoliopsida</taxon>
        <taxon>eudicotyledons</taxon>
        <taxon>Gunneridae</taxon>
        <taxon>Pentapetalae</taxon>
        <taxon>rosids</taxon>
        <taxon>fabids</taxon>
        <taxon>Malpighiales</taxon>
        <taxon>Passifloraceae</taxon>
        <taxon>Turnera</taxon>
    </lineage>
</organism>
<dbReference type="PANTHER" id="PTHR31232:SF137">
    <property type="entry name" value="S-PROTEIN HOMOLOG"/>
    <property type="match status" value="1"/>
</dbReference>
<dbReference type="Pfam" id="PF05938">
    <property type="entry name" value="Self-incomp_S1"/>
    <property type="match status" value="1"/>
</dbReference>
<evidence type="ECO:0000313" key="7">
    <source>
        <dbReference type="EMBL" id="KAJ4834125.1"/>
    </source>
</evidence>
<keyword evidence="5 6" id="KW-0732">Signal</keyword>
<dbReference type="AlphaFoldDB" id="A0A9Q0FP47"/>
<dbReference type="PANTHER" id="PTHR31232">
    <property type="match status" value="1"/>
</dbReference>
<evidence type="ECO:0000256" key="6">
    <source>
        <dbReference type="RuleBase" id="RU367044"/>
    </source>
</evidence>
<dbReference type="Proteomes" id="UP001141552">
    <property type="component" value="Unassembled WGS sequence"/>
</dbReference>
<feature type="chain" id="PRO_5040533631" description="S-protein homolog" evidence="6">
    <location>
        <begin position="22"/>
        <end position="149"/>
    </location>
</feature>
<evidence type="ECO:0000313" key="8">
    <source>
        <dbReference type="Proteomes" id="UP001141552"/>
    </source>
</evidence>
<comment type="similarity">
    <text evidence="2 6">Belongs to the plant self-incompatibility (S1) protein family.</text>
</comment>
<comment type="caution">
    <text evidence="7">The sequence shown here is derived from an EMBL/GenBank/DDBJ whole genome shotgun (WGS) entry which is preliminary data.</text>
</comment>
<keyword evidence="4 6" id="KW-0964">Secreted</keyword>
<proteinExistence type="inferred from homology"/>
<dbReference type="InterPro" id="IPR010264">
    <property type="entry name" value="Self-incomp_S1"/>
</dbReference>
<reference evidence="7" key="1">
    <citation type="submission" date="2022-02" db="EMBL/GenBank/DDBJ databases">
        <authorList>
            <person name="Henning P.M."/>
            <person name="McCubbin A.G."/>
            <person name="Shore J.S."/>
        </authorList>
    </citation>
    <scope>NUCLEOTIDE SEQUENCE</scope>
    <source>
        <strain evidence="7">F60SS</strain>
        <tissue evidence="7">Leaves</tissue>
    </source>
</reference>
<dbReference type="GO" id="GO:0005576">
    <property type="term" value="C:extracellular region"/>
    <property type="evidence" value="ECO:0007669"/>
    <property type="project" value="UniProtKB-SubCell"/>
</dbReference>
<evidence type="ECO:0000256" key="5">
    <source>
        <dbReference type="ARBA" id="ARBA00022729"/>
    </source>
</evidence>
<protein>
    <recommendedName>
        <fullName evidence="6">S-protein homolog</fullName>
    </recommendedName>
</protein>
<dbReference type="GO" id="GO:0060320">
    <property type="term" value="P:rejection of self pollen"/>
    <property type="evidence" value="ECO:0007669"/>
    <property type="project" value="UniProtKB-KW"/>
</dbReference>
<dbReference type="EMBL" id="JAKUCV010004776">
    <property type="protein sequence ID" value="KAJ4834125.1"/>
    <property type="molecule type" value="Genomic_DNA"/>
</dbReference>
<keyword evidence="8" id="KW-1185">Reference proteome</keyword>
<accession>A0A9Q0FP47</accession>
<sequence>MFSSVARSFLFPALVIFLALPWEPKSLPAVAAKTYGFCIRFRVFVKNGLSNNAMPLQFHCWSKDDDLGKHTLYTNQDFNFRFFDDFMGNSLFTCDMRWGDKHKKLDVYAPTVEGLSCCDTGNCYWRAQDDGIYFCNDDKSYLKRWDWEK</sequence>
<evidence type="ECO:0000256" key="1">
    <source>
        <dbReference type="ARBA" id="ARBA00004613"/>
    </source>
</evidence>
<gene>
    <name evidence="7" type="ORF">Tsubulata_012609</name>
</gene>